<organism evidence="1 2">
    <name type="scientific">Datura stramonium</name>
    <name type="common">Jimsonweed</name>
    <name type="synonym">Common thornapple</name>
    <dbReference type="NCBI Taxonomy" id="4076"/>
    <lineage>
        <taxon>Eukaryota</taxon>
        <taxon>Viridiplantae</taxon>
        <taxon>Streptophyta</taxon>
        <taxon>Embryophyta</taxon>
        <taxon>Tracheophyta</taxon>
        <taxon>Spermatophyta</taxon>
        <taxon>Magnoliopsida</taxon>
        <taxon>eudicotyledons</taxon>
        <taxon>Gunneridae</taxon>
        <taxon>Pentapetalae</taxon>
        <taxon>asterids</taxon>
        <taxon>lamiids</taxon>
        <taxon>Solanales</taxon>
        <taxon>Solanaceae</taxon>
        <taxon>Solanoideae</taxon>
        <taxon>Datureae</taxon>
        <taxon>Datura</taxon>
    </lineage>
</organism>
<dbReference type="Proteomes" id="UP000823775">
    <property type="component" value="Unassembled WGS sequence"/>
</dbReference>
<protein>
    <submittedName>
        <fullName evidence="1">Uncharacterized protein</fullName>
    </submittedName>
</protein>
<comment type="caution">
    <text evidence="1">The sequence shown here is derived from an EMBL/GenBank/DDBJ whole genome shotgun (WGS) entry which is preliminary data.</text>
</comment>
<accession>A0ABS8SG58</accession>
<evidence type="ECO:0000313" key="1">
    <source>
        <dbReference type="EMBL" id="MCD7457883.1"/>
    </source>
</evidence>
<reference evidence="1 2" key="1">
    <citation type="journal article" date="2021" name="BMC Genomics">
        <title>Datura genome reveals duplications of psychoactive alkaloid biosynthetic genes and high mutation rate following tissue culture.</title>
        <authorList>
            <person name="Rajewski A."/>
            <person name="Carter-House D."/>
            <person name="Stajich J."/>
            <person name="Litt A."/>
        </authorList>
    </citation>
    <scope>NUCLEOTIDE SEQUENCE [LARGE SCALE GENOMIC DNA]</scope>
    <source>
        <strain evidence="1">AR-01</strain>
    </source>
</reference>
<feature type="non-terminal residue" evidence="1">
    <location>
        <position position="1"/>
    </location>
</feature>
<gene>
    <name evidence="1" type="ORF">HAX54_036496</name>
</gene>
<keyword evidence="2" id="KW-1185">Reference proteome</keyword>
<proteinExistence type="predicted"/>
<name>A0ABS8SG58_DATST</name>
<dbReference type="EMBL" id="JACEIK010000484">
    <property type="protein sequence ID" value="MCD7457883.1"/>
    <property type="molecule type" value="Genomic_DNA"/>
</dbReference>
<evidence type="ECO:0000313" key="2">
    <source>
        <dbReference type="Proteomes" id="UP000823775"/>
    </source>
</evidence>
<sequence>ECALHIIQQYESCDSEIAERFKSGVQYSCFFWYGSYYGDGVSVREAQRPEADGGITECSRHASSTLHSLT</sequence>